<accession>A0AAW9J376</accession>
<dbReference type="AlphaFoldDB" id="A0AAW9J376"/>
<feature type="domain" description="Dual-specificity RNA methyltransferase RlmN N-terminal" evidence="1">
    <location>
        <begin position="9"/>
        <end position="55"/>
    </location>
</feature>
<name>A0AAW9J376_CLOPF</name>
<dbReference type="Gene3D" id="1.10.150.530">
    <property type="match status" value="1"/>
</dbReference>
<dbReference type="Proteomes" id="UP001289066">
    <property type="component" value="Unassembled WGS sequence"/>
</dbReference>
<evidence type="ECO:0000313" key="2">
    <source>
        <dbReference type="EMBL" id="MDZ5034322.1"/>
    </source>
</evidence>
<dbReference type="InterPro" id="IPR048641">
    <property type="entry name" value="RlmN_N"/>
</dbReference>
<evidence type="ECO:0000259" key="1">
    <source>
        <dbReference type="Pfam" id="PF21016"/>
    </source>
</evidence>
<dbReference type="EMBL" id="WNVG01000429">
    <property type="protein sequence ID" value="MDZ5034322.1"/>
    <property type="molecule type" value="Genomic_DNA"/>
</dbReference>
<comment type="caution">
    <text evidence="2">The sequence shown here is derived from an EMBL/GenBank/DDBJ whole genome shotgun (WGS) entry which is preliminary data.</text>
</comment>
<organism evidence="2 3">
    <name type="scientific">Clostridium perfringens</name>
    <dbReference type="NCBI Taxonomy" id="1502"/>
    <lineage>
        <taxon>Bacteria</taxon>
        <taxon>Bacillati</taxon>
        <taxon>Bacillota</taxon>
        <taxon>Clostridia</taxon>
        <taxon>Eubacteriales</taxon>
        <taxon>Clostridiaceae</taxon>
        <taxon>Clostridium</taxon>
    </lineage>
</organism>
<dbReference type="Pfam" id="PF21016">
    <property type="entry name" value="RlmN_N"/>
    <property type="match status" value="1"/>
</dbReference>
<protein>
    <submittedName>
        <fullName evidence="2">23S rRNA (Adenine(2503)-C(8))-methyltransferase ClbB</fullName>
    </submittedName>
</protein>
<feature type="non-terminal residue" evidence="2">
    <location>
        <position position="65"/>
    </location>
</feature>
<proteinExistence type="predicted"/>
<sequence length="65" mass="7632">MKQTKTKYGKMKQIVSDLKLPDYRYEQLTKAIFHQRIGDFDDMHILPKTLRMALVNEFGNNVSSV</sequence>
<reference evidence="2" key="1">
    <citation type="submission" date="2019-11" db="EMBL/GenBank/DDBJ databases">
        <title>Characterization of Clostridium perfringens isolates from swine manure treated agricultural soils.</title>
        <authorList>
            <person name="Wushke S.T."/>
        </authorList>
    </citation>
    <scope>NUCLEOTIDE SEQUENCE</scope>
    <source>
        <strain evidence="2">X15</strain>
    </source>
</reference>
<gene>
    <name evidence="2" type="ORF">GNF81_16580</name>
</gene>
<evidence type="ECO:0000313" key="3">
    <source>
        <dbReference type="Proteomes" id="UP001289066"/>
    </source>
</evidence>